<organism evidence="1 2">
    <name type="scientific">Marasmius crinis-equi</name>
    <dbReference type="NCBI Taxonomy" id="585013"/>
    <lineage>
        <taxon>Eukaryota</taxon>
        <taxon>Fungi</taxon>
        <taxon>Dikarya</taxon>
        <taxon>Basidiomycota</taxon>
        <taxon>Agaricomycotina</taxon>
        <taxon>Agaricomycetes</taxon>
        <taxon>Agaricomycetidae</taxon>
        <taxon>Agaricales</taxon>
        <taxon>Marasmiineae</taxon>
        <taxon>Marasmiaceae</taxon>
        <taxon>Marasmius</taxon>
    </lineage>
</organism>
<gene>
    <name evidence="1" type="ORF">V5O48_013705</name>
</gene>
<protein>
    <submittedName>
        <fullName evidence="1">Uncharacterized protein</fullName>
    </submittedName>
</protein>
<feature type="non-terminal residue" evidence="1">
    <location>
        <position position="461"/>
    </location>
</feature>
<evidence type="ECO:0000313" key="2">
    <source>
        <dbReference type="Proteomes" id="UP001465976"/>
    </source>
</evidence>
<sequence>MTPLWRRVSLGMPELWTSIYVWVPELSYNDERSQVVIEMMDAVLDRAAGEKLHVHVDTDAVAPRETRRFFTLLRSTCADWVSLTLRGTILYRGGWHDQHYLGHPIFPEAKDETGFSSLETIDIEDMVTYEYRDKLLKALENASQLRSIKISSYPRKRLLNAPVPTFPWSHLTTFESSPASQPWSFQALSNCPNLRVLVISGATPSSHWTTDGFPSVTLRKVQKLRISFRDHNSHYDSGLADLPTVCQKLNLPALKDLEVEDVGLNANLDALLDLIERSKCTVKSLSFAGVTLMDESILRFLRMMPDVASLALKGLLFPLIFHAMSSVDLLPNLQHLLVSPPLDSVLPENTAAAVVDMLKARSLTAGGLETAFIATHDDPERGLTAQLTEIPHLKASVRHLQVEHVVRLSQPDSFRRLLNDIYAVGNRGRKGINILTNVQILDRMFATMEASGNDFSNDCRG</sequence>
<dbReference type="Gene3D" id="3.80.10.10">
    <property type="entry name" value="Ribonuclease Inhibitor"/>
    <property type="match status" value="1"/>
</dbReference>
<reference evidence="1 2" key="1">
    <citation type="submission" date="2024-02" db="EMBL/GenBank/DDBJ databases">
        <title>A draft genome for the cacao thread blight pathogen Marasmius crinis-equi.</title>
        <authorList>
            <person name="Cohen S.P."/>
            <person name="Baruah I.K."/>
            <person name="Amoako-Attah I."/>
            <person name="Bukari Y."/>
            <person name="Meinhardt L.W."/>
            <person name="Bailey B.A."/>
        </authorList>
    </citation>
    <scope>NUCLEOTIDE SEQUENCE [LARGE SCALE GENOMIC DNA]</scope>
    <source>
        <strain evidence="1 2">GH-76</strain>
    </source>
</reference>
<dbReference type="EMBL" id="JBAHYK010001374">
    <property type="protein sequence ID" value="KAL0568286.1"/>
    <property type="molecule type" value="Genomic_DNA"/>
</dbReference>
<dbReference type="InterPro" id="IPR032675">
    <property type="entry name" value="LRR_dom_sf"/>
</dbReference>
<comment type="caution">
    <text evidence="1">The sequence shown here is derived from an EMBL/GenBank/DDBJ whole genome shotgun (WGS) entry which is preliminary data.</text>
</comment>
<name>A0ABR3EZC0_9AGAR</name>
<dbReference type="SUPFAM" id="SSF52047">
    <property type="entry name" value="RNI-like"/>
    <property type="match status" value="1"/>
</dbReference>
<evidence type="ECO:0000313" key="1">
    <source>
        <dbReference type="EMBL" id="KAL0568286.1"/>
    </source>
</evidence>
<dbReference type="Proteomes" id="UP001465976">
    <property type="component" value="Unassembled WGS sequence"/>
</dbReference>
<accession>A0ABR3EZC0</accession>
<proteinExistence type="predicted"/>
<keyword evidence="2" id="KW-1185">Reference proteome</keyword>